<evidence type="ECO:0000256" key="6">
    <source>
        <dbReference type="SAM" id="SignalP"/>
    </source>
</evidence>
<feature type="chain" id="PRO_5045665943" description="30S ribosomal protein S9, chloroplastic" evidence="6">
    <location>
        <begin position="16"/>
        <end position="339"/>
    </location>
</feature>
<evidence type="ECO:0000256" key="2">
    <source>
        <dbReference type="ARBA" id="ARBA00022980"/>
    </source>
</evidence>
<name>A0ABN9WBQ3_9DINO</name>
<dbReference type="PANTHER" id="PTHR21569:SF1">
    <property type="entry name" value="SMALL RIBOSOMAL SUBUNIT PROTEIN US9M"/>
    <property type="match status" value="1"/>
</dbReference>
<dbReference type="Pfam" id="PF00380">
    <property type="entry name" value="Ribosomal_S9"/>
    <property type="match status" value="1"/>
</dbReference>
<feature type="compositionally biased region" description="Low complexity" evidence="5">
    <location>
        <begin position="25"/>
        <end position="37"/>
    </location>
</feature>
<dbReference type="PROSITE" id="PS00360">
    <property type="entry name" value="RIBOSOMAL_S9"/>
    <property type="match status" value="1"/>
</dbReference>
<keyword evidence="8" id="KW-1185">Reference proteome</keyword>
<evidence type="ECO:0000256" key="3">
    <source>
        <dbReference type="ARBA" id="ARBA00023274"/>
    </source>
</evidence>
<evidence type="ECO:0000313" key="8">
    <source>
        <dbReference type="Proteomes" id="UP001189429"/>
    </source>
</evidence>
<evidence type="ECO:0000256" key="1">
    <source>
        <dbReference type="ARBA" id="ARBA00005251"/>
    </source>
</evidence>
<evidence type="ECO:0000313" key="7">
    <source>
        <dbReference type="EMBL" id="CAK0882472.1"/>
    </source>
</evidence>
<reference evidence="7" key="1">
    <citation type="submission" date="2023-10" db="EMBL/GenBank/DDBJ databases">
        <authorList>
            <person name="Chen Y."/>
            <person name="Shah S."/>
            <person name="Dougan E. K."/>
            <person name="Thang M."/>
            <person name="Chan C."/>
        </authorList>
    </citation>
    <scope>NUCLEOTIDE SEQUENCE [LARGE SCALE GENOMIC DNA]</scope>
</reference>
<dbReference type="InterPro" id="IPR020568">
    <property type="entry name" value="Ribosomal_Su5_D2-typ_SF"/>
</dbReference>
<keyword evidence="3 4" id="KW-0687">Ribonucleoprotein</keyword>
<keyword evidence="6" id="KW-0732">Signal</keyword>
<comment type="caution">
    <text evidence="7">The sequence shown here is derived from an EMBL/GenBank/DDBJ whole genome shotgun (WGS) entry which is preliminary data.</text>
</comment>
<organism evidence="7 8">
    <name type="scientific">Prorocentrum cordatum</name>
    <dbReference type="NCBI Taxonomy" id="2364126"/>
    <lineage>
        <taxon>Eukaryota</taxon>
        <taxon>Sar</taxon>
        <taxon>Alveolata</taxon>
        <taxon>Dinophyceae</taxon>
        <taxon>Prorocentrales</taxon>
        <taxon>Prorocentraceae</taxon>
        <taxon>Prorocentrum</taxon>
    </lineage>
</organism>
<feature type="region of interest" description="Disordered" evidence="5">
    <location>
        <begin position="25"/>
        <end position="54"/>
    </location>
</feature>
<proteinExistence type="inferred from homology"/>
<accession>A0ABN9WBQ3</accession>
<dbReference type="SUPFAM" id="SSF54211">
    <property type="entry name" value="Ribosomal protein S5 domain 2-like"/>
    <property type="match status" value="1"/>
</dbReference>
<keyword evidence="2 4" id="KW-0689">Ribosomal protein</keyword>
<evidence type="ECO:0000256" key="5">
    <source>
        <dbReference type="SAM" id="MobiDB-lite"/>
    </source>
</evidence>
<comment type="similarity">
    <text evidence="1 4">Belongs to the universal ribosomal protein uS9 family.</text>
</comment>
<feature type="signal peptide" evidence="6">
    <location>
        <begin position="1"/>
        <end position="15"/>
    </location>
</feature>
<dbReference type="InterPro" id="IPR020574">
    <property type="entry name" value="Ribosomal_uS9_CS"/>
</dbReference>
<dbReference type="InterPro" id="IPR014721">
    <property type="entry name" value="Ribsml_uS5_D2-typ_fold_subgr"/>
</dbReference>
<evidence type="ECO:0000256" key="4">
    <source>
        <dbReference type="RuleBase" id="RU003815"/>
    </source>
</evidence>
<sequence>MRGPLAMALLVGAGAFSVLPGSTPAGPAGPARAADTALRGSHRRAAQQSAGGEPAPGFGASVAAAVAIAALGASLRKGPASRARAARRAFYVPGLAAAKNKPELMKDEVYQGAATGENELNYVNPWLRKVCTDEEIEDPSKQQTGRGRYVEYNGPVYKQVPIVAGYDKFPLDPNIYDERYGLEPPPVGACWGDGRDPKDGNWYLEIDGKKEQCWQGDGQRRKAGAVVKVLKGTGQFFINGREAIDFLENQPLWWFKAAEPILCLSEKNNFDIIVKAFGGGKSGKAGAIRLALAKALIEYNYSWFPLMKRAKYLTRDWRMKEPKKTGRHKARKKKPYHKR</sequence>
<dbReference type="InterPro" id="IPR000754">
    <property type="entry name" value="Ribosomal_uS9"/>
</dbReference>
<evidence type="ECO:0008006" key="9">
    <source>
        <dbReference type="Google" id="ProtNLM"/>
    </source>
</evidence>
<dbReference type="Proteomes" id="UP001189429">
    <property type="component" value="Unassembled WGS sequence"/>
</dbReference>
<dbReference type="Gene3D" id="3.30.230.10">
    <property type="match status" value="1"/>
</dbReference>
<dbReference type="PANTHER" id="PTHR21569">
    <property type="entry name" value="RIBOSOMAL PROTEIN S9"/>
    <property type="match status" value="1"/>
</dbReference>
<protein>
    <recommendedName>
        <fullName evidence="9">30S ribosomal protein S9, chloroplastic</fullName>
    </recommendedName>
</protein>
<gene>
    <name evidence="7" type="ORF">PCOR1329_LOCUS64979</name>
</gene>
<dbReference type="EMBL" id="CAUYUJ010018298">
    <property type="protein sequence ID" value="CAK0882472.1"/>
    <property type="molecule type" value="Genomic_DNA"/>
</dbReference>